<comment type="similarity">
    <text evidence="1 6">Belongs to the methyltransferase superfamily.</text>
</comment>
<dbReference type="Gene3D" id="3.40.50.150">
    <property type="entry name" value="Vaccinia Virus protein VP39"/>
    <property type="match status" value="1"/>
</dbReference>
<reference evidence="10" key="1">
    <citation type="journal article" date="2023" name="Commun. Biol.">
        <title>Genome analysis of Parmales, the sister group of diatoms, reveals the evolutionary specialization of diatoms from phago-mixotrophs to photoautotrophs.</title>
        <authorList>
            <person name="Ban H."/>
            <person name="Sato S."/>
            <person name="Yoshikawa S."/>
            <person name="Yamada K."/>
            <person name="Nakamura Y."/>
            <person name="Ichinomiya M."/>
            <person name="Sato N."/>
            <person name="Blanc-Mathieu R."/>
            <person name="Endo H."/>
            <person name="Kuwata A."/>
            <person name="Ogata H."/>
        </authorList>
    </citation>
    <scope>NUCLEOTIDE SEQUENCE [LARGE SCALE GENOMIC DNA]</scope>
</reference>
<dbReference type="InterPro" id="IPR010675">
    <property type="entry name" value="Bin3_C"/>
</dbReference>
<evidence type="ECO:0000259" key="8">
    <source>
        <dbReference type="PROSITE" id="PS51515"/>
    </source>
</evidence>
<dbReference type="Pfam" id="PF06859">
    <property type="entry name" value="Bin3"/>
    <property type="match status" value="1"/>
</dbReference>
<dbReference type="PANTHER" id="PTHR12315">
    <property type="entry name" value="BICOID-INTERACTING PROTEIN RELATED"/>
    <property type="match status" value="1"/>
</dbReference>
<dbReference type="PROSITE" id="PS51515">
    <property type="entry name" value="BIN3_SAM"/>
    <property type="match status" value="1"/>
</dbReference>
<accession>A0A9W7L6J8</accession>
<dbReference type="OrthoDB" id="273070at2759"/>
<dbReference type="EC" id="2.1.1.-" evidence="6"/>
<dbReference type="EMBL" id="BRYA01000064">
    <property type="protein sequence ID" value="GMI36309.1"/>
    <property type="molecule type" value="Genomic_DNA"/>
</dbReference>
<proteinExistence type="inferred from homology"/>
<name>A0A9W7L6J8_9STRA</name>
<evidence type="ECO:0000256" key="7">
    <source>
        <dbReference type="SAM" id="MobiDB-lite"/>
    </source>
</evidence>
<comment type="caution">
    <text evidence="9">The sequence shown here is derived from an EMBL/GenBank/DDBJ whole genome shotgun (WGS) entry which is preliminary data.</text>
</comment>
<keyword evidence="10" id="KW-1185">Reference proteome</keyword>
<evidence type="ECO:0000256" key="2">
    <source>
        <dbReference type="ARBA" id="ARBA00022603"/>
    </source>
</evidence>
<evidence type="ECO:0000313" key="10">
    <source>
        <dbReference type="Proteomes" id="UP001165065"/>
    </source>
</evidence>
<protein>
    <recommendedName>
        <fullName evidence="6">RNA methyltransferase</fullName>
        <ecNumber evidence="6">2.1.1.-</ecNumber>
    </recommendedName>
</protein>
<evidence type="ECO:0000256" key="1">
    <source>
        <dbReference type="ARBA" id="ARBA00008361"/>
    </source>
</evidence>
<dbReference type="GO" id="GO:0008171">
    <property type="term" value="F:O-methyltransferase activity"/>
    <property type="evidence" value="ECO:0007669"/>
    <property type="project" value="UniProtKB-UniRule"/>
</dbReference>
<evidence type="ECO:0000313" key="9">
    <source>
        <dbReference type="EMBL" id="GMI36309.1"/>
    </source>
</evidence>
<dbReference type="InterPro" id="IPR029063">
    <property type="entry name" value="SAM-dependent_MTases_sf"/>
</dbReference>
<evidence type="ECO:0000256" key="3">
    <source>
        <dbReference type="ARBA" id="ARBA00022679"/>
    </source>
</evidence>
<dbReference type="InterPro" id="IPR039772">
    <property type="entry name" value="Bin3-like"/>
</dbReference>
<dbReference type="SUPFAM" id="SSF53335">
    <property type="entry name" value="S-adenosyl-L-methionine-dependent methyltransferases"/>
    <property type="match status" value="1"/>
</dbReference>
<feature type="domain" description="Bin3-type SAM" evidence="8">
    <location>
        <begin position="115"/>
        <end position="340"/>
    </location>
</feature>
<dbReference type="GO" id="GO:0008173">
    <property type="term" value="F:RNA methyltransferase activity"/>
    <property type="evidence" value="ECO:0007669"/>
    <property type="project" value="UniProtKB-UniRule"/>
</dbReference>
<dbReference type="GO" id="GO:0032259">
    <property type="term" value="P:methylation"/>
    <property type="evidence" value="ECO:0007669"/>
    <property type="project" value="UniProtKB-KW"/>
</dbReference>
<dbReference type="AlphaFoldDB" id="A0A9W7L6J8"/>
<keyword evidence="3 6" id="KW-0808">Transferase</keyword>
<organism evidence="9 10">
    <name type="scientific">Triparma columacea</name>
    <dbReference type="NCBI Taxonomy" id="722753"/>
    <lineage>
        <taxon>Eukaryota</taxon>
        <taxon>Sar</taxon>
        <taxon>Stramenopiles</taxon>
        <taxon>Ochrophyta</taxon>
        <taxon>Bolidophyceae</taxon>
        <taxon>Parmales</taxon>
        <taxon>Triparmaceae</taxon>
        <taxon>Triparma</taxon>
    </lineage>
</organism>
<dbReference type="PANTHER" id="PTHR12315:SF1">
    <property type="entry name" value="RNA 5'-MONOPHOSPHATE METHYLTRANSFERASE"/>
    <property type="match status" value="1"/>
</dbReference>
<dbReference type="GO" id="GO:0005737">
    <property type="term" value="C:cytoplasm"/>
    <property type="evidence" value="ECO:0007669"/>
    <property type="project" value="TreeGrafter"/>
</dbReference>
<keyword evidence="4 5" id="KW-0949">S-adenosyl-L-methionine</keyword>
<evidence type="ECO:0000256" key="4">
    <source>
        <dbReference type="ARBA" id="ARBA00022691"/>
    </source>
</evidence>
<sequence>MTHLDEFQVAQERTENEGGDKQFIELETRKSIETQQSIENVNSEESFVFVEESQGLPQEGAHVPSVSVRPTSVSNATVVASAYSSSKEDRGHRLGNFWNYPEFNPSSKRLSLLPDRFFSLITSSVTPSCPLRYADFGCNEGELTVEFWNKLVSALDGSDGESINPLTPPKDAKALGVDIDEVLIERAKARVSSPGPSIVFVSGDITDKSFLASQIERISVGERITLLSLFSTTMWVHIHLGDAKFFEFLQEVCGHCEFFLVEPQPRKCYKGVNKRLRSMGRPSVDFGGLENLLQIEETIEACILKFGFVKCDIWGGEGGGREEERTHWARKLMLFRRVSS</sequence>
<evidence type="ECO:0000256" key="5">
    <source>
        <dbReference type="PROSITE-ProRule" id="PRU00848"/>
    </source>
</evidence>
<gene>
    <name evidence="9" type="ORF">TrCOL_g11481</name>
</gene>
<dbReference type="InterPro" id="IPR024160">
    <property type="entry name" value="BIN3_SAM-bd_dom"/>
</dbReference>
<keyword evidence="2 6" id="KW-0489">Methyltransferase</keyword>
<dbReference type="Proteomes" id="UP001165065">
    <property type="component" value="Unassembled WGS sequence"/>
</dbReference>
<dbReference type="GO" id="GO:2000632">
    <property type="term" value="P:negative regulation of pre-miRNA processing"/>
    <property type="evidence" value="ECO:0007669"/>
    <property type="project" value="TreeGrafter"/>
</dbReference>
<feature type="region of interest" description="Disordered" evidence="7">
    <location>
        <begin position="1"/>
        <end position="21"/>
    </location>
</feature>
<evidence type="ECO:0000256" key="6">
    <source>
        <dbReference type="RuleBase" id="RU367087"/>
    </source>
</evidence>